<dbReference type="EMBL" id="CP049871">
    <property type="protein sequence ID" value="QIL01327.1"/>
    <property type="molecule type" value="Genomic_DNA"/>
</dbReference>
<protein>
    <recommendedName>
        <fullName evidence="5">DUF3300 domain-containing protein</fullName>
    </recommendedName>
</protein>
<dbReference type="RefSeq" id="WP_166091706.1">
    <property type="nucleotide sequence ID" value="NZ_CP049871.1"/>
</dbReference>
<feature type="region of interest" description="Disordered" evidence="1">
    <location>
        <begin position="22"/>
        <end position="109"/>
    </location>
</feature>
<organism evidence="3 4">
    <name type="scientific">Sphingomonas sinipercae</name>
    <dbReference type="NCBI Taxonomy" id="2714944"/>
    <lineage>
        <taxon>Bacteria</taxon>
        <taxon>Pseudomonadati</taxon>
        <taxon>Pseudomonadota</taxon>
        <taxon>Alphaproteobacteria</taxon>
        <taxon>Sphingomonadales</taxon>
        <taxon>Sphingomonadaceae</taxon>
        <taxon>Sphingomonas</taxon>
    </lineage>
</organism>
<dbReference type="AlphaFoldDB" id="A0A6G7ZK08"/>
<reference evidence="3 4" key="1">
    <citation type="submission" date="2020-03" db="EMBL/GenBank/DDBJ databases">
        <title>Sphingomonas sp. nov., isolated from fish.</title>
        <authorList>
            <person name="Hyun D.-W."/>
            <person name="Bae J.-W."/>
        </authorList>
    </citation>
    <scope>NUCLEOTIDE SEQUENCE [LARGE SCALE GENOMIC DNA]</scope>
    <source>
        <strain evidence="3 4">HDW15C</strain>
    </source>
</reference>
<feature type="signal peptide" evidence="2">
    <location>
        <begin position="1"/>
        <end position="21"/>
    </location>
</feature>
<feature type="compositionally biased region" description="Basic and acidic residues" evidence="1">
    <location>
        <begin position="92"/>
        <end position="101"/>
    </location>
</feature>
<dbReference type="Proteomes" id="UP000502502">
    <property type="component" value="Chromosome"/>
</dbReference>
<evidence type="ECO:0000256" key="2">
    <source>
        <dbReference type="SAM" id="SignalP"/>
    </source>
</evidence>
<evidence type="ECO:0000313" key="4">
    <source>
        <dbReference type="Proteomes" id="UP000502502"/>
    </source>
</evidence>
<evidence type="ECO:0000256" key="1">
    <source>
        <dbReference type="SAM" id="MobiDB-lite"/>
    </source>
</evidence>
<accession>A0A6G7ZK08</accession>
<keyword evidence="2" id="KW-0732">Signal</keyword>
<proteinExistence type="predicted"/>
<dbReference type="KEGG" id="ssin:G7078_00975"/>
<evidence type="ECO:0000313" key="3">
    <source>
        <dbReference type="EMBL" id="QIL01327.1"/>
    </source>
</evidence>
<name>A0A6G7ZK08_9SPHN</name>
<keyword evidence="4" id="KW-1185">Reference proteome</keyword>
<evidence type="ECO:0008006" key="5">
    <source>
        <dbReference type="Google" id="ProtNLM"/>
    </source>
</evidence>
<sequence>MNTFLLAAGVAALAISAPAAAKPGGGNGGGQAAHAQHGGGGAKAARGGGGGGAPKMARGGGGQKAHAPMRFAQQQQPKAHKAPKVQQQQRFAKADRGPQMKHDRKANAQHFDRQVRMAGNGKGQDKAIARQMKQVEKGRGQLADRVFDRRNGQAVRIADANRNIDIFRDRDWQQRAIALNANGFANGCPPGLAKKAVACVPPGQAKQLVGQRYDTVQRALAMSALPSSLSYLYPDTDDYYYRYGNGYAYQVNRESQLISALLPLFGLGVGVGQQFPTNYMGSNYMLPTSLQPFYASYPNTDYRYANGYVYEIDPYTGLVQDVDPMLGYGYGYGQMMPASYSAYNVPYNYRPLYQDSSDYYYRYAPGSIYRVDAGSGLIDQVAALLTGGFGVGQPLPAGYGAYNVPLGYRDQYYDTPNDWYRYADGNIYRVDPTTQLVTAIVAALT</sequence>
<feature type="compositionally biased region" description="Gly residues" evidence="1">
    <location>
        <begin position="23"/>
        <end position="63"/>
    </location>
</feature>
<feature type="chain" id="PRO_5026336098" description="DUF3300 domain-containing protein" evidence="2">
    <location>
        <begin position="22"/>
        <end position="445"/>
    </location>
</feature>
<gene>
    <name evidence="3" type="ORF">G7078_00975</name>
</gene>